<reference evidence="1" key="1">
    <citation type="submission" date="2020-05" db="EMBL/GenBank/DDBJ databases">
        <authorList>
            <person name="Chiriac C."/>
            <person name="Salcher M."/>
            <person name="Ghai R."/>
            <person name="Kavagutti S V."/>
        </authorList>
    </citation>
    <scope>NUCLEOTIDE SEQUENCE</scope>
</reference>
<sequence>MKLDLLKAKLKAAKAERIIRARQYNAAERGLIKVCTTIHQLEKQIEAYLARA</sequence>
<name>A0A6J5QS31_9CAUD</name>
<dbReference type="EMBL" id="LR797311">
    <property type="protein sequence ID" value="CAB4201943.1"/>
    <property type="molecule type" value="Genomic_DNA"/>
</dbReference>
<dbReference type="EMBL" id="LR797059">
    <property type="protein sequence ID" value="CAB4183768.1"/>
    <property type="molecule type" value="Genomic_DNA"/>
</dbReference>
<accession>A0A6J5QS31</accession>
<protein>
    <submittedName>
        <fullName evidence="1">Uncharacterized protein</fullName>
    </submittedName>
</protein>
<proteinExistence type="predicted"/>
<evidence type="ECO:0000313" key="2">
    <source>
        <dbReference type="EMBL" id="CAB4201943.1"/>
    </source>
</evidence>
<organism evidence="1">
    <name type="scientific">uncultured Caudovirales phage</name>
    <dbReference type="NCBI Taxonomy" id="2100421"/>
    <lineage>
        <taxon>Viruses</taxon>
        <taxon>Duplodnaviria</taxon>
        <taxon>Heunggongvirae</taxon>
        <taxon>Uroviricota</taxon>
        <taxon>Caudoviricetes</taxon>
        <taxon>Peduoviridae</taxon>
        <taxon>Maltschvirus</taxon>
        <taxon>Maltschvirus maltsch</taxon>
    </lineage>
</organism>
<gene>
    <name evidence="1" type="ORF">UFOVP1101_7</name>
    <name evidence="2" type="ORF">UFOVP1362_19</name>
</gene>
<evidence type="ECO:0000313" key="1">
    <source>
        <dbReference type="EMBL" id="CAB4183768.1"/>
    </source>
</evidence>